<name>A0A9Q1D9L7_CONCO</name>
<protein>
    <submittedName>
        <fullName evidence="1">Uncharacterized protein</fullName>
    </submittedName>
</protein>
<comment type="caution">
    <text evidence="1">The sequence shown here is derived from an EMBL/GenBank/DDBJ whole genome shotgun (WGS) entry which is preliminary data.</text>
</comment>
<dbReference type="EMBL" id="JAFJMO010000011">
    <property type="protein sequence ID" value="KAJ8263368.1"/>
    <property type="molecule type" value="Genomic_DNA"/>
</dbReference>
<keyword evidence="2" id="KW-1185">Reference proteome</keyword>
<dbReference type="Proteomes" id="UP001152803">
    <property type="component" value="Unassembled WGS sequence"/>
</dbReference>
<evidence type="ECO:0000313" key="1">
    <source>
        <dbReference type="EMBL" id="KAJ8263368.1"/>
    </source>
</evidence>
<evidence type="ECO:0000313" key="2">
    <source>
        <dbReference type="Proteomes" id="UP001152803"/>
    </source>
</evidence>
<gene>
    <name evidence="1" type="ORF">COCON_G00158250</name>
</gene>
<reference evidence="1" key="1">
    <citation type="journal article" date="2023" name="Science">
        <title>Genome structures resolve the early diversification of teleost fishes.</title>
        <authorList>
            <person name="Parey E."/>
            <person name="Louis A."/>
            <person name="Montfort J."/>
            <person name="Bouchez O."/>
            <person name="Roques C."/>
            <person name="Iampietro C."/>
            <person name="Lluch J."/>
            <person name="Castinel A."/>
            <person name="Donnadieu C."/>
            <person name="Desvignes T."/>
            <person name="Floi Bucao C."/>
            <person name="Jouanno E."/>
            <person name="Wen M."/>
            <person name="Mejri S."/>
            <person name="Dirks R."/>
            <person name="Jansen H."/>
            <person name="Henkel C."/>
            <person name="Chen W.J."/>
            <person name="Zahm M."/>
            <person name="Cabau C."/>
            <person name="Klopp C."/>
            <person name="Thompson A.W."/>
            <person name="Robinson-Rechavi M."/>
            <person name="Braasch I."/>
            <person name="Lecointre G."/>
            <person name="Bobe J."/>
            <person name="Postlethwait J.H."/>
            <person name="Berthelot C."/>
            <person name="Roest Crollius H."/>
            <person name="Guiguen Y."/>
        </authorList>
    </citation>
    <scope>NUCLEOTIDE SEQUENCE</scope>
    <source>
        <strain evidence="1">Concon-B</strain>
    </source>
</reference>
<dbReference type="AlphaFoldDB" id="A0A9Q1D9L7"/>
<sequence>MPIVLAVSERKQTMFDSVCVEDSVTVLLLLASIVSGLNRKPLQSGAVGTELHRDRPALWSLRYANDSLH</sequence>
<accession>A0A9Q1D9L7</accession>
<proteinExistence type="predicted"/>
<organism evidence="1 2">
    <name type="scientific">Conger conger</name>
    <name type="common">Conger eel</name>
    <name type="synonym">Muraena conger</name>
    <dbReference type="NCBI Taxonomy" id="82655"/>
    <lineage>
        <taxon>Eukaryota</taxon>
        <taxon>Metazoa</taxon>
        <taxon>Chordata</taxon>
        <taxon>Craniata</taxon>
        <taxon>Vertebrata</taxon>
        <taxon>Euteleostomi</taxon>
        <taxon>Actinopterygii</taxon>
        <taxon>Neopterygii</taxon>
        <taxon>Teleostei</taxon>
        <taxon>Anguilliformes</taxon>
        <taxon>Congridae</taxon>
        <taxon>Conger</taxon>
    </lineage>
</organism>